<feature type="region of interest" description="Disordered" evidence="1">
    <location>
        <begin position="69"/>
        <end position="175"/>
    </location>
</feature>
<proteinExistence type="predicted"/>
<organism evidence="2">
    <name type="scientific">Capra hircus</name>
    <name type="common">Goat</name>
    <dbReference type="NCBI Taxonomy" id="9925"/>
    <lineage>
        <taxon>Eukaryota</taxon>
        <taxon>Metazoa</taxon>
        <taxon>Chordata</taxon>
        <taxon>Craniata</taxon>
        <taxon>Vertebrata</taxon>
        <taxon>Euteleostomi</taxon>
        <taxon>Mammalia</taxon>
        <taxon>Eutheria</taxon>
        <taxon>Laurasiatheria</taxon>
        <taxon>Artiodactyla</taxon>
        <taxon>Ruminantia</taxon>
        <taxon>Pecora</taxon>
        <taxon>Bovidae</taxon>
        <taxon>Caprinae</taxon>
        <taxon>Capra</taxon>
    </lineage>
</organism>
<protein>
    <submittedName>
        <fullName evidence="2">Uncharacterized protein</fullName>
    </submittedName>
</protein>
<dbReference type="Ensembl" id="ENSCHIT00010043113.1">
    <property type="protein sequence ID" value="ENSCHIP00010030603.1"/>
    <property type="gene ID" value="ENSCHIG00010022763.1"/>
</dbReference>
<evidence type="ECO:0000256" key="1">
    <source>
        <dbReference type="SAM" id="MobiDB-lite"/>
    </source>
</evidence>
<feature type="region of interest" description="Disordered" evidence="1">
    <location>
        <begin position="253"/>
        <end position="303"/>
    </location>
</feature>
<accession>A0A8C2RNE0</accession>
<feature type="compositionally biased region" description="Pro residues" evidence="1">
    <location>
        <begin position="157"/>
        <end position="172"/>
    </location>
</feature>
<name>A0A8C2RNE0_CAPHI</name>
<dbReference type="AlphaFoldDB" id="A0A8C2RNE0"/>
<sequence>MKVQVSIMPASSVEEYSGSQRVPLHLQACSHPLVLRFSVGLVQPRFPDPGHSAPGRAPGGASILQQVRPGGERRLRSPAPRPSNPTQLQLQTLACPDPDRNRISDSDPGLAPDPKPGLRPRPLAHPWSPKLQSNSDPPSLKFKRPLKFTQTYARPRSPTPPPAHADPSPPARPAGRTLTWKRMSARRMQCAMQTGGRNQTLGGGVPLFWTWLTICCAVWRSLPCRLTHSCSRAFSSAPLKKTKSSMLPPKQALASAARAGHRGPHPRLQDLATRGRPYPRKSVRQPCPRPRSELVTSTRPRSDLRIWLP</sequence>
<evidence type="ECO:0000313" key="2">
    <source>
        <dbReference type="Ensembl" id="ENSCHIP00010030603.1"/>
    </source>
</evidence>
<reference evidence="2" key="2">
    <citation type="submission" date="2025-08" db="UniProtKB">
        <authorList>
            <consortium name="Ensembl"/>
        </authorList>
    </citation>
    <scope>IDENTIFICATION</scope>
</reference>
<reference evidence="2" key="1">
    <citation type="submission" date="2019-03" db="EMBL/GenBank/DDBJ databases">
        <title>Genome sequencing and reference-guided assembly of Black Bengal Goat (Capra hircus).</title>
        <authorList>
            <person name="Siddiki A.Z."/>
            <person name="Baten A."/>
            <person name="Billah M."/>
            <person name="Alam M.A.U."/>
            <person name="Shawrob K.S.M."/>
            <person name="Saha S."/>
            <person name="Chowdhury M."/>
            <person name="Rahman A.H."/>
            <person name="Stear M."/>
            <person name="Miah G."/>
            <person name="Das G.B."/>
            <person name="Hossain M.M."/>
            <person name="Kumkum M."/>
            <person name="Islam M.S."/>
            <person name="Mollah A.M."/>
            <person name="Ahsan A."/>
            <person name="Tusar F."/>
            <person name="Khan M.K.I."/>
        </authorList>
    </citation>
    <scope>NUCLEOTIDE SEQUENCE [LARGE SCALE GENOMIC DNA]</scope>
</reference>